<dbReference type="PRINTS" id="PR00401">
    <property type="entry name" value="SH2DOMAIN"/>
</dbReference>
<evidence type="ECO:0000313" key="12">
    <source>
        <dbReference type="WBParaSite" id="nRc.2.0.1.t34614-RA"/>
    </source>
</evidence>
<dbReference type="SUPFAM" id="SSF55550">
    <property type="entry name" value="SH2 domain"/>
    <property type="match status" value="2"/>
</dbReference>
<feature type="domain" description="Tyrosine-protein phosphatase" evidence="9">
    <location>
        <begin position="247"/>
        <end position="539"/>
    </location>
</feature>
<dbReference type="PROSITE" id="PS50056">
    <property type="entry name" value="TYR_PHOSPHATASE_2"/>
    <property type="match status" value="1"/>
</dbReference>
<organism evidence="11 12">
    <name type="scientific">Romanomermis culicivorax</name>
    <name type="common">Nematode worm</name>
    <dbReference type="NCBI Taxonomy" id="13658"/>
    <lineage>
        <taxon>Eukaryota</taxon>
        <taxon>Metazoa</taxon>
        <taxon>Ecdysozoa</taxon>
        <taxon>Nematoda</taxon>
        <taxon>Enoplea</taxon>
        <taxon>Dorylaimia</taxon>
        <taxon>Mermithida</taxon>
        <taxon>Mermithoidea</taxon>
        <taxon>Mermithidae</taxon>
        <taxon>Romanomermis</taxon>
    </lineage>
</organism>
<dbReference type="InterPro" id="IPR003595">
    <property type="entry name" value="Tyr_Pase_cat"/>
</dbReference>
<evidence type="ECO:0000259" key="10">
    <source>
        <dbReference type="PROSITE" id="PS50056"/>
    </source>
</evidence>
<dbReference type="InterPro" id="IPR029021">
    <property type="entry name" value="Prot-tyrosine_phosphatase-like"/>
</dbReference>
<dbReference type="PANTHER" id="PTHR46257:SF3">
    <property type="entry name" value="TYROSINE-PROTEIN PHOSPHATASE CORKSCREW"/>
    <property type="match status" value="1"/>
</dbReference>
<evidence type="ECO:0000256" key="7">
    <source>
        <dbReference type="PROSITE-ProRule" id="PRU00191"/>
    </source>
</evidence>
<evidence type="ECO:0000259" key="9">
    <source>
        <dbReference type="PROSITE" id="PS50055"/>
    </source>
</evidence>
<keyword evidence="3" id="KW-0963">Cytoplasm</keyword>
<dbReference type="CDD" id="cd09931">
    <property type="entry name" value="SH2_C-SH2_SHP_like"/>
    <property type="match status" value="1"/>
</dbReference>
<keyword evidence="5" id="KW-0904">Protein phosphatase</keyword>
<evidence type="ECO:0000256" key="5">
    <source>
        <dbReference type="ARBA" id="ARBA00022912"/>
    </source>
</evidence>
<feature type="domain" description="SH2" evidence="8">
    <location>
        <begin position="10"/>
        <end position="109"/>
    </location>
</feature>
<comment type="subcellular location">
    <subcellularLocation>
        <location evidence="1">Cytoplasm</location>
    </subcellularLocation>
</comment>
<proteinExistence type="predicted"/>
<evidence type="ECO:0000256" key="1">
    <source>
        <dbReference type="ARBA" id="ARBA00004496"/>
    </source>
</evidence>
<dbReference type="InterPro" id="IPR000980">
    <property type="entry name" value="SH2"/>
</dbReference>
<dbReference type="PROSITE" id="PS50055">
    <property type="entry name" value="TYR_PHOSPHATASE_PTP"/>
    <property type="match status" value="1"/>
</dbReference>
<dbReference type="EC" id="3.1.3.48" evidence="2"/>
<feature type="domain" description="SH2" evidence="8">
    <location>
        <begin position="119"/>
        <end position="218"/>
    </location>
</feature>
<accession>A0A915K8C0</accession>
<evidence type="ECO:0000256" key="3">
    <source>
        <dbReference type="ARBA" id="ARBA00022490"/>
    </source>
</evidence>
<name>A0A915K8C0_ROMCU</name>
<dbReference type="FunFam" id="3.30.505.10:FF:000012">
    <property type="entry name" value="Tyrosine-protein phosphatase non-receptor type"/>
    <property type="match status" value="1"/>
</dbReference>
<dbReference type="PANTHER" id="PTHR46257">
    <property type="entry name" value="TYROSINE-PROTEIN PHOSPHATASE CORKSCREW"/>
    <property type="match status" value="1"/>
</dbReference>
<sequence length="539" mass="61277">MSAISTSRRLLHSKLNGQQAVQLLKSPNIPEGTFLFRPSSTAGDFALSVRCDNTGYVTSIRITKNADDCYQLNGYNEAFASLSELIQHCIEMKVLNLSNGTKVELKNPYYTTDLTPERWFHAGIDGIQAEQLLREQGKNGSFLVRESQRSAGSYAITLRTDDPVAGILVTHIMINTKNHKFDVGGGDQFDSLTDLIENYKRHAMVETSGRVVHLKYPFNSTRIWGLDLKKKIEFMEKADASRSRTGFWEEFEAVQQNECKHWYSRRAGQRLENRAKNRFKNILPYDHTRVVLKVEECNDFGDDKCSAIVNAGPKSCSPTRQRLSSYNSGDYINANHIQILSEYEEFSGIQKSYISCQGCLPNTVDDFWRMIWQEKCPVIVMTTKEIERSKSKCAKYWPDVGTSRSFGLNLEFSVTCQTENVKADYVCRKLTVRKNREERVVCHYQFITWPDHGVPADPASVLNFLEEMNDYLDNRLSSPYSPLNYPNGPLCVHCSAGIGRSGTFIAIDLILSQLKKYGLNTVIDISRTVQMIRTQRSGM</sequence>
<evidence type="ECO:0000259" key="8">
    <source>
        <dbReference type="PROSITE" id="PS50001"/>
    </source>
</evidence>
<dbReference type="SMART" id="SM00252">
    <property type="entry name" value="SH2"/>
    <property type="match status" value="2"/>
</dbReference>
<dbReference type="Pfam" id="PF00017">
    <property type="entry name" value="SH2"/>
    <property type="match status" value="2"/>
</dbReference>
<dbReference type="PRINTS" id="PR00700">
    <property type="entry name" value="PRTYPHPHTASE"/>
</dbReference>
<dbReference type="AlphaFoldDB" id="A0A915K8C0"/>
<dbReference type="SMART" id="SM00404">
    <property type="entry name" value="PTPc_motif"/>
    <property type="match status" value="1"/>
</dbReference>
<dbReference type="GO" id="GO:0000278">
    <property type="term" value="P:mitotic cell cycle"/>
    <property type="evidence" value="ECO:0007669"/>
    <property type="project" value="TreeGrafter"/>
</dbReference>
<dbReference type="Gene3D" id="3.30.505.10">
    <property type="entry name" value="SH2 domain"/>
    <property type="match status" value="2"/>
</dbReference>
<dbReference type="InterPro" id="IPR000242">
    <property type="entry name" value="PTP_cat"/>
</dbReference>
<reference evidence="12" key="1">
    <citation type="submission" date="2022-11" db="UniProtKB">
        <authorList>
            <consortium name="WormBaseParasite"/>
        </authorList>
    </citation>
    <scope>IDENTIFICATION</scope>
</reference>
<evidence type="ECO:0000256" key="2">
    <source>
        <dbReference type="ARBA" id="ARBA00013064"/>
    </source>
</evidence>
<keyword evidence="11" id="KW-1185">Reference proteome</keyword>
<feature type="domain" description="Tyrosine specific protein phosphatases" evidence="10">
    <location>
        <begin position="462"/>
        <end position="539"/>
    </location>
</feature>
<dbReference type="GO" id="GO:0004726">
    <property type="term" value="F:non-membrane spanning protein tyrosine phosphatase activity"/>
    <property type="evidence" value="ECO:0007669"/>
    <property type="project" value="TreeGrafter"/>
</dbReference>
<evidence type="ECO:0000313" key="11">
    <source>
        <dbReference type="Proteomes" id="UP000887565"/>
    </source>
</evidence>
<dbReference type="GO" id="GO:0030154">
    <property type="term" value="P:cell differentiation"/>
    <property type="evidence" value="ECO:0007669"/>
    <property type="project" value="TreeGrafter"/>
</dbReference>
<evidence type="ECO:0000256" key="6">
    <source>
        <dbReference type="ARBA" id="ARBA00022999"/>
    </source>
</evidence>
<dbReference type="OMA" id="ESMAYKQ"/>
<dbReference type="WBParaSite" id="nRc.2.0.1.t34614-RA">
    <property type="protein sequence ID" value="nRc.2.0.1.t34614-RA"/>
    <property type="gene ID" value="nRc.2.0.1.g34614"/>
</dbReference>
<keyword evidence="6 7" id="KW-0727">SH2 domain</keyword>
<dbReference type="GO" id="GO:0035556">
    <property type="term" value="P:intracellular signal transduction"/>
    <property type="evidence" value="ECO:0007669"/>
    <property type="project" value="TreeGrafter"/>
</dbReference>
<dbReference type="InterPro" id="IPR036860">
    <property type="entry name" value="SH2_dom_sf"/>
</dbReference>
<dbReference type="PROSITE" id="PS50001">
    <property type="entry name" value="SH2"/>
    <property type="match status" value="2"/>
</dbReference>
<dbReference type="GO" id="GO:0001784">
    <property type="term" value="F:phosphotyrosine residue binding"/>
    <property type="evidence" value="ECO:0007669"/>
    <property type="project" value="TreeGrafter"/>
</dbReference>
<dbReference type="Pfam" id="PF00102">
    <property type="entry name" value="Y_phosphatase"/>
    <property type="match status" value="1"/>
</dbReference>
<dbReference type="InterPro" id="IPR000387">
    <property type="entry name" value="Tyr_Pase_dom"/>
</dbReference>
<dbReference type="GO" id="GO:0005737">
    <property type="term" value="C:cytoplasm"/>
    <property type="evidence" value="ECO:0007669"/>
    <property type="project" value="UniProtKB-SubCell"/>
</dbReference>
<dbReference type="Gene3D" id="3.90.190.10">
    <property type="entry name" value="Protein tyrosine phosphatase superfamily"/>
    <property type="match status" value="1"/>
</dbReference>
<evidence type="ECO:0000256" key="4">
    <source>
        <dbReference type="ARBA" id="ARBA00022801"/>
    </source>
</evidence>
<protein>
    <recommendedName>
        <fullName evidence="2">protein-tyrosine-phosphatase</fullName>
        <ecNumber evidence="2">3.1.3.48</ecNumber>
    </recommendedName>
</protein>
<dbReference type="SUPFAM" id="SSF52799">
    <property type="entry name" value="(Phosphotyrosine protein) phosphatases II"/>
    <property type="match status" value="1"/>
</dbReference>
<dbReference type="PROSITE" id="PS00383">
    <property type="entry name" value="TYR_PHOSPHATASE_1"/>
    <property type="match status" value="1"/>
</dbReference>
<dbReference type="InterPro" id="IPR016130">
    <property type="entry name" value="Tyr_Pase_AS"/>
</dbReference>
<dbReference type="Proteomes" id="UP000887565">
    <property type="component" value="Unplaced"/>
</dbReference>
<dbReference type="SMART" id="SM00194">
    <property type="entry name" value="PTPc"/>
    <property type="match status" value="1"/>
</dbReference>
<dbReference type="InterPro" id="IPR052123">
    <property type="entry name" value="Non-rcpt_Tyr_Phosphatase"/>
</dbReference>
<keyword evidence="4" id="KW-0378">Hydrolase</keyword>